<evidence type="ECO:0000313" key="5">
    <source>
        <dbReference type="EMBL" id="QUI22481.1"/>
    </source>
</evidence>
<dbReference type="Pfam" id="PF01408">
    <property type="entry name" value="GFO_IDH_MocA"/>
    <property type="match status" value="1"/>
</dbReference>
<accession>A0A8J8SGD3</accession>
<dbReference type="PANTHER" id="PTHR22604">
    <property type="entry name" value="OXIDOREDUCTASES"/>
    <property type="match status" value="1"/>
</dbReference>
<evidence type="ECO:0000259" key="3">
    <source>
        <dbReference type="Pfam" id="PF01408"/>
    </source>
</evidence>
<dbReference type="InterPro" id="IPR055170">
    <property type="entry name" value="GFO_IDH_MocA-like_dom"/>
</dbReference>
<keyword evidence="6" id="KW-1185">Reference proteome</keyword>
<dbReference type="GO" id="GO:0000166">
    <property type="term" value="F:nucleotide binding"/>
    <property type="evidence" value="ECO:0007669"/>
    <property type="project" value="InterPro"/>
</dbReference>
<evidence type="ECO:0000259" key="4">
    <source>
        <dbReference type="Pfam" id="PF22725"/>
    </source>
</evidence>
<dbReference type="SUPFAM" id="SSF55347">
    <property type="entry name" value="Glyceraldehyde-3-phosphate dehydrogenase-like, C-terminal domain"/>
    <property type="match status" value="1"/>
</dbReference>
<dbReference type="InterPro" id="IPR036291">
    <property type="entry name" value="NAD(P)-bd_dom_sf"/>
</dbReference>
<feature type="domain" description="Gfo/Idh/MocA-like oxidoreductase N-terminal" evidence="3">
    <location>
        <begin position="4"/>
        <end position="120"/>
    </location>
</feature>
<dbReference type="Proteomes" id="UP000683246">
    <property type="component" value="Chromosome"/>
</dbReference>
<comment type="similarity">
    <text evidence="1">Belongs to the Gfo/Idh/MocA family.</text>
</comment>
<dbReference type="SUPFAM" id="SSF51735">
    <property type="entry name" value="NAD(P)-binding Rossmann-fold domains"/>
    <property type="match status" value="1"/>
</dbReference>
<proteinExistence type="inferred from homology"/>
<dbReference type="PANTHER" id="PTHR22604:SF105">
    <property type="entry name" value="TRANS-1,2-DIHYDROBENZENE-1,2-DIOL DEHYDROGENASE"/>
    <property type="match status" value="1"/>
</dbReference>
<dbReference type="AlphaFoldDB" id="A0A8J8SGD3"/>
<dbReference type="Gene3D" id="3.30.360.10">
    <property type="entry name" value="Dihydrodipicolinate Reductase, domain 2"/>
    <property type="match status" value="1"/>
</dbReference>
<dbReference type="KEGG" id="vpy:HZI73_09270"/>
<dbReference type="Pfam" id="PF22725">
    <property type="entry name" value="GFO_IDH_MocA_C3"/>
    <property type="match status" value="1"/>
</dbReference>
<name>A0A8J8SGD3_9FIRM</name>
<dbReference type="EMBL" id="CP058649">
    <property type="protein sequence ID" value="QUI22481.1"/>
    <property type="molecule type" value="Genomic_DNA"/>
</dbReference>
<evidence type="ECO:0000256" key="1">
    <source>
        <dbReference type="ARBA" id="ARBA00010928"/>
    </source>
</evidence>
<protein>
    <submittedName>
        <fullName evidence="5">Gfo/Idh/MocA family oxidoreductase</fullName>
    </submittedName>
</protein>
<sequence>MKKINWGIIGCGGIAAKFTTGLASLEDATLIAVGSRTPGKAKAFAHTYNVSTSYDSYEDLLADDRVDVVYVATTHNFHYENVLQCLLAGKHVLCEKVFTINAKQAHHLQQVAIEKKLFLMEAMWTRFLPATKEIMKVIADGVIGEVKFMEADFSFKTAMDPEGRFYNRALAGGSLMDLGIYTVSYASMLFGRQPATIKTNACMTPTGVDERNTHIFEYPDGKAALLTSSFAYYARTQALIAGTKGHIEIPAFFHAQTFMVKAGDKTIHYELPFESNGMGYEAMEVMDCIRTGRLQSDIMSMDETVAIMETMDAIRKEYGLVYPEHMERIITS</sequence>
<dbReference type="InterPro" id="IPR050984">
    <property type="entry name" value="Gfo/Idh/MocA_domain"/>
</dbReference>
<reference evidence="5" key="1">
    <citation type="submission" date="2020-07" db="EMBL/GenBank/DDBJ databases">
        <title>Vallitalea pronyensis genome.</title>
        <authorList>
            <person name="Postec A."/>
        </authorList>
    </citation>
    <scope>NUCLEOTIDE SEQUENCE</scope>
    <source>
        <strain evidence="5">FatNI3</strain>
    </source>
</reference>
<organism evidence="5 6">
    <name type="scientific">Vallitalea pronyensis</name>
    <dbReference type="NCBI Taxonomy" id="1348613"/>
    <lineage>
        <taxon>Bacteria</taxon>
        <taxon>Bacillati</taxon>
        <taxon>Bacillota</taxon>
        <taxon>Clostridia</taxon>
        <taxon>Lachnospirales</taxon>
        <taxon>Vallitaleaceae</taxon>
        <taxon>Vallitalea</taxon>
    </lineage>
</organism>
<dbReference type="Gene3D" id="3.40.50.720">
    <property type="entry name" value="NAD(P)-binding Rossmann-like Domain"/>
    <property type="match status" value="1"/>
</dbReference>
<feature type="domain" description="GFO/IDH/MocA-like oxidoreductase" evidence="4">
    <location>
        <begin position="133"/>
        <end position="248"/>
    </location>
</feature>
<evidence type="ECO:0000256" key="2">
    <source>
        <dbReference type="ARBA" id="ARBA00023002"/>
    </source>
</evidence>
<dbReference type="RefSeq" id="WP_212697968.1">
    <property type="nucleotide sequence ID" value="NZ_CP058649.1"/>
</dbReference>
<dbReference type="InterPro" id="IPR000683">
    <property type="entry name" value="Gfo/Idh/MocA-like_OxRdtase_N"/>
</dbReference>
<dbReference type="GO" id="GO:0016491">
    <property type="term" value="F:oxidoreductase activity"/>
    <property type="evidence" value="ECO:0007669"/>
    <property type="project" value="UniProtKB-KW"/>
</dbReference>
<evidence type="ECO:0000313" key="6">
    <source>
        <dbReference type="Proteomes" id="UP000683246"/>
    </source>
</evidence>
<keyword evidence="2" id="KW-0560">Oxidoreductase</keyword>
<gene>
    <name evidence="5" type="ORF">HZI73_09270</name>
</gene>